<dbReference type="PANTHER" id="PTHR30050">
    <property type="entry name" value="CHROMOSOMAL REPLICATION INITIATOR PROTEIN DNAA"/>
    <property type="match status" value="1"/>
</dbReference>
<evidence type="ECO:0000313" key="1">
    <source>
        <dbReference type="EMBL" id="WYY26297.1"/>
    </source>
</evidence>
<dbReference type="EMBL" id="CP146843">
    <property type="protein sequence ID" value="WYY26297.1"/>
    <property type="molecule type" value="Genomic_DNA"/>
</dbReference>
<organism evidence="1 2">
    <name type="scientific">Ash yellows phytoplasma</name>
    <dbReference type="NCBI Taxonomy" id="35780"/>
    <lineage>
        <taxon>Bacteria</taxon>
        <taxon>Bacillati</taxon>
        <taxon>Mycoplasmatota</taxon>
        <taxon>Mollicutes</taxon>
        <taxon>Acholeplasmatales</taxon>
        <taxon>Acholeplasmataceae</taxon>
        <taxon>Candidatus Phytoplasma</taxon>
        <taxon>16SrVII (Ash yellows group)</taxon>
    </lineage>
</organism>
<evidence type="ECO:0008006" key="3">
    <source>
        <dbReference type="Google" id="ProtNLM"/>
    </source>
</evidence>
<dbReference type="Gene3D" id="3.40.50.300">
    <property type="entry name" value="P-loop containing nucleotide triphosphate hydrolases"/>
    <property type="match status" value="1"/>
</dbReference>
<name>A0ABZ2U9F2_ASHYP</name>
<protein>
    <recommendedName>
        <fullName evidence="3">DNA replication protein</fullName>
    </recommendedName>
</protein>
<evidence type="ECO:0000313" key="2">
    <source>
        <dbReference type="Proteomes" id="UP001484199"/>
    </source>
</evidence>
<dbReference type="RefSeq" id="WP_341266706.1">
    <property type="nucleotide sequence ID" value="NZ_CP146843.1"/>
</dbReference>
<dbReference type="InterPro" id="IPR027417">
    <property type="entry name" value="P-loop_NTPase"/>
</dbReference>
<sequence>MRDILKKYFQNYEHKNSLFLYGEMNTGKTTFFNLLMKALLEQGKMFLRLYMPNFIIQFHKNWYDETVDKKMDILTKVPILLIDDFGFGTMSEHFRNDILLSIIEYRSQNNLPIIINTSLLKEELIDYLKIKNDKQNMKVATKIINKLNINCQYYTLTLNSNNQLKNLYQ</sequence>
<dbReference type="Proteomes" id="UP001484199">
    <property type="component" value="Chromosome"/>
</dbReference>
<keyword evidence="2" id="KW-1185">Reference proteome</keyword>
<reference evidence="1" key="1">
    <citation type="submission" date="2024-03" db="EMBL/GenBank/DDBJ databases">
        <title>The Complete Genome of 'Candidatus Phytoplasma fraxini' AshY1 from the Ash Yellows Group.</title>
        <authorList>
            <person name="Boehm J.W."/>
            <person name="Huettel B."/>
            <person name="Schneider B."/>
            <person name="Kube M."/>
        </authorList>
    </citation>
    <scope>NUCLEOTIDE SEQUENCE [LARGE SCALE GENOMIC DNA]</scope>
    <source>
        <strain evidence="1">AshY1</strain>
    </source>
</reference>
<gene>
    <name evidence="1" type="ORF">AshY1_01550</name>
</gene>
<accession>A0ABZ2U9F2</accession>
<dbReference type="SUPFAM" id="SSF52540">
    <property type="entry name" value="P-loop containing nucleoside triphosphate hydrolases"/>
    <property type="match status" value="1"/>
</dbReference>
<proteinExistence type="predicted"/>
<dbReference type="PANTHER" id="PTHR30050:SF4">
    <property type="entry name" value="ATP-BINDING PROTEIN RV3427C IN INSERTION SEQUENCE-RELATED"/>
    <property type="match status" value="1"/>
</dbReference>